<dbReference type="Gene3D" id="3.40.50.720">
    <property type="entry name" value="NAD(P)-binding Rossmann-like Domain"/>
    <property type="match status" value="1"/>
</dbReference>
<dbReference type="InterPro" id="IPR036291">
    <property type="entry name" value="NAD(P)-bd_dom_sf"/>
</dbReference>
<gene>
    <name evidence="3" type="ORF">S03H2_11280</name>
</gene>
<dbReference type="Gene3D" id="3.30.360.10">
    <property type="entry name" value="Dihydrodipicolinate Reductase, domain 2"/>
    <property type="match status" value="1"/>
</dbReference>
<evidence type="ECO:0008006" key="4">
    <source>
        <dbReference type="Google" id="ProtNLM"/>
    </source>
</evidence>
<reference evidence="3" key="1">
    <citation type="journal article" date="2014" name="Front. Microbiol.">
        <title>High frequency of phylogenetically diverse reductive dehalogenase-homologous genes in deep subseafloor sedimentary metagenomes.</title>
        <authorList>
            <person name="Kawai M."/>
            <person name="Futagami T."/>
            <person name="Toyoda A."/>
            <person name="Takaki Y."/>
            <person name="Nishi S."/>
            <person name="Hori S."/>
            <person name="Arai W."/>
            <person name="Tsubouchi T."/>
            <person name="Morono Y."/>
            <person name="Uchiyama I."/>
            <person name="Ito T."/>
            <person name="Fujiyama A."/>
            <person name="Inagaki F."/>
            <person name="Takami H."/>
        </authorList>
    </citation>
    <scope>NUCLEOTIDE SEQUENCE</scope>
    <source>
        <strain evidence="3">Expedition CK06-06</strain>
    </source>
</reference>
<feature type="non-terminal residue" evidence="3">
    <location>
        <position position="1"/>
    </location>
</feature>
<dbReference type="Pfam" id="PF16653">
    <property type="entry name" value="Sacchrp_dh_C"/>
    <property type="match status" value="1"/>
</dbReference>
<dbReference type="Pfam" id="PF03435">
    <property type="entry name" value="Sacchrp_dh_NADP"/>
    <property type="match status" value="1"/>
</dbReference>
<name>X1F5Y8_9ZZZZ</name>
<proteinExistence type="predicted"/>
<feature type="domain" description="Saccharopine dehydrogenase-like C-terminal" evidence="2">
    <location>
        <begin position="76"/>
        <end position="319"/>
    </location>
</feature>
<evidence type="ECO:0000259" key="2">
    <source>
        <dbReference type="Pfam" id="PF16653"/>
    </source>
</evidence>
<feature type="domain" description="Saccharopine dehydrogenase NADP binding" evidence="1">
    <location>
        <begin position="1"/>
        <end position="72"/>
    </location>
</feature>
<dbReference type="PANTHER" id="PTHR43796:SF2">
    <property type="entry name" value="CARBOXYNORSPERMIDINE SYNTHASE"/>
    <property type="match status" value="1"/>
</dbReference>
<protein>
    <recommendedName>
        <fullName evidence="4">Saccharopine dehydrogenase-like C-terminal domain-containing protein</fullName>
    </recommendedName>
</protein>
<dbReference type="InterPro" id="IPR005097">
    <property type="entry name" value="Sacchrp_dh_NADP-bd"/>
</dbReference>
<evidence type="ECO:0000313" key="3">
    <source>
        <dbReference type="EMBL" id="GAH41031.1"/>
    </source>
</evidence>
<dbReference type="PANTHER" id="PTHR43796">
    <property type="entry name" value="CARBOXYNORSPERMIDINE SYNTHASE"/>
    <property type="match status" value="1"/>
</dbReference>
<accession>X1F5Y8</accession>
<dbReference type="InterPro" id="IPR032095">
    <property type="entry name" value="Sacchrp_dh-like_C"/>
</dbReference>
<comment type="caution">
    <text evidence="3">The sequence shown here is derived from an EMBL/GenBank/DDBJ whole genome shotgun (WGS) entry which is preliminary data.</text>
</comment>
<organism evidence="3">
    <name type="scientific">marine sediment metagenome</name>
    <dbReference type="NCBI Taxonomy" id="412755"/>
    <lineage>
        <taxon>unclassified sequences</taxon>
        <taxon>metagenomes</taxon>
        <taxon>ecological metagenomes</taxon>
    </lineage>
</organism>
<dbReference type="AlphaFoldDB" id="X1F5Y8"/>
<sequence length="331" mass="36530">IDIAEYTKLVELMKGFDVVIDETTGAGPIPMNIIKAALEAGTHVINLSLGEKEDKQAAAMSDEFEKAGLSCIVGLGSSPGITNVMARDLVDRLDSVETVEMSFAYESLGTSTLPIKEPFAFAFEEFIESPLIFRDGKLERVPPRSGIQYIEFPAPIGMRAAFCIPHAEVWTIAETFKEKGIKNVSVRAGFAPDFVHKVNFLIECGLMSHDVLKVDGADVIPIDVLFKSLAQLPPEGGEVVDYGCSRVIARGMKGRGRVEYEALMLNRPYKGLTNAQHRTGHSPSIGARMLYRGEIKKRGVFPPERGVEPKLFFKELAKRELEIRVISRELM</sequence>
<dbReference type="SUPFAM" id="SSF51735">
    <property type="entry name" value="NAD(P)-binding Rossmann-fold domains"/>
    <property type="match status" value="1"/>
</dbReference>
<evidence type="ECO:0000259" key="1">
    <source>
        <dbReference type="Pfam" id="PF03435"/>
    </source>
</evidence>
<dbReference type="EMBL" id="BARU01005764">
    <property type="protein sequence ID" value="GAH41031.1"/>
    <property type="molecule type" value="Genomic_DNA"/>
</dbReference>